<reference evidence="4 5" key="1">
    <citation type="submission" date="2020-08" db="EMBL/GenBank/DDBJ databases">
        <title>novel species in genus Corynebacterium.</title>
        <authorList>
            <person name="Zhang G."/>
        </authorList>
    </citation>
    <scope>NUCLEOTIDE SEQUENCE [LARGE SCALE GENOMIC DNA]</scope>
    <source>
        <strain evidence="3">Zg-917</strain>
        <strain evidence="4 5">zg-917</strain>
    </source>
</reference>
<evidence type="ECO:0000256" key="1">
    <source>
        <dbReference type="SAM" id="Phobius"/>
    </source>
</evidence>
<dbReference type="RefSeq" id="WP_171194424.1">
    <property type="nucleotide sequence ID" value="NZ_CP061032.1"/>
</dbReference>
<protein>
    <submittedName>
        <fullName evidence="3">Uncharacterized protein</fullName>
    </submittedName>
</protein>
<feature type="transmembrane region" description="Helical" evidence="1">
    <location>
        <begin position="29"/>
        <end position="49"/>
    </location>
</feature>
<evidence type="ECO:0000313" key="5">
    <source>
        <dbReference type="Proteomes" id="UP000642876"/>
    </source>
</evidence>
<proteinExistence type="predicted"/>
<dbReference type="Proteomes" id="UP000516235">
    <property type="component" value="Chromosome"/>
</dbReference>
<keyword evidence="1" id="KW-0812">Transmembrane</keyword>
<dbReference type="AlphaFoldDB" id="A0A7H0K0Q7"/>
<evidence type="ECO:0000313" key="3">
    <source>
        <dbReference type="EMBL" id="QNP90873.1"/>
    </source>
</evidence>
<keyword evidence="1" id="KW-0472">Membrane</keyword>
<gene>
    <name evidence="2" type="ORF">H7348_08725</name>
    <name evidence="3" type="ORF">IAU68_03660</name>
</gene>
<dbReference type="KEGG" id="cluj:IAU68_03660"/>
<sequence>MSDIALLLNALAIAVAILLLRYTRPHGLVDCIALLIVVLGGVLGVFALAQEFTTDRAVYELETGEYLHCTPQGGNHLTCEVTHRKDNQ</sequence>
<evidence type="ECO:0000313" key="2">
    <source>
        <dbReference type="EMBL" id="MBC3179382.1"/>
    </source>
</evidence>
<dbReference type="EMBL" id="JACMYE010000007">
    <property type="protein sequence ID" value="MBC3179382.1"/>
    <property type="molecule type" value="Genomic_DNA"/>
</dbReference>
<accession>A0A7H0K0Q7</accession>
<dbReference type="Proteomes" id="UP000642876">
    <property type="component" value="Unassembled WGS sequence"/>
</dbReference>
<feature type="transmembrane region" description="Helical" evidence="1">
    <location>
        <begin position="6"/>
        <end position="22"/>
    </location>
</feature>
<keyword evidence="1" id="KW-1133">Transmembrane helix</keyword>
<name>A0A7H0K0Q7_9CORY</name>
<organism evidence="3 4">
    <name type="scientific">Corynebacterium lujinxingii</name>
    <dbReference type="NCBI Taxonomy" id="2763010"/>
    <lineage>
        <taxon>Bacteria</taxon>
        <taxon>Bacillati</taxon>
        <taxon>Actinomycetota</taxon>
        <taxon>Actinomycetes</taxon>
        <taxon>Mycobacteriales</taxon>
        <taxon>Corynebacteriaceae</taxon>
        <taxon>Corynebacterium</taxon>
    </lineage>
</organism>
<evidence type="ECO:0000313" key="4">
    <source>
        <dbReference type="Proteomes" id="UP000516235"/>
    </source>
</evidence>
<keyword evidence="5" id="KW-1185">Reference proteome</keyword>
<dbReference type="EMBL" id="CP061032">
    <property type="protein sequence ID" value="QNP90873.1"/>
    <property type="molecule type" value="Genomic_DNA"/>
</dbReference>